<keyword evidence="3" id="KW-0812">Transmembrane</keyword>
<feature type="region of interest" description="Disordered" evidence="2">
    <location>
        <begin position="174"/>
        <end position="219"/>
    </location>
</feature>
<dbReference type="SUPFAM" id="SSF57630">
    <property type="entry name" value="GLA-domain"/>
    <property type="match status" value="1"/>
</dbReference>
<organism evidence="5 6">
    <name type="scientific">Pleurodeles waltl</name>
    <name type="common">Iberian ribbed newt</name>
    <dbReference type="NCBI Taxonomy" id="8319"/>
    <lineage>
        <taxon>Eukaryota</taxon>
        <taxon>Metazoa</taxon>
        <taxon>Chordata</taxon>
        <taxon>Craniata</taxon>
        <taxon>Vertebrata</taxon>
        <taxon>Euteleostomi</taxon>
        <taxon>Amphibia</taxon>
        <taxon>Batrachia</taxon>
        <taxon>Caudata</taxon>
        <taxon>Salamandroidea</taxon>
        <taxon>Salamandridae</taxon>
        <taxon>Pleurodelinae</taxon>
        <taxon>Pleurodeles</taxon>
    </lineage>
</organism>
<dbReference type="InterPro" id="IPR035972">
    <property type="entry name" value="GLA-like_dom_SF"/>
</dbReference>
<feature type="transmembrane region" description="Helical" evidence="3">
    <location>
        <begin position="81"/>
        <end position="102"/>
    </location>
</feature>
<keyword evidence="3" id="KW-1133">Transmembrane helix</keyword>
<sequence length="232" mass="25890">MGSVFLSEDKANSLLKRHPRANSFLEEIKQGNIERECREEVCTFEEAREAFENNEKTSEFWKDYTSGLQGDTSSGSNWYPFYLAFPLIIGFFIVLVVMLIVWKCLFRKKTRRQSAYVHRGARDTVGENMTMSDGNVRLPHQSSVVVCPLEEIYAGGGVPDGFPSFAGMRSDSVTTRLSNCEPPPSYEEATGETGVRRTGITDHTDPPPQYEEIVSSTSSRVATVAPLASNIK</sequence>
<dbReference type="FunFam" id="4.10.740.10:FF:000001">
    <property type="entry name" value="vitamin K-dependent protein S"/>
    <property type="match status" value="1"/>
</dbReference>
<evidence type="ECO:0000256" key="1">
    <source>
        <dbReference type="ARBA" id="ARBA00023157"/>
    </source>
</evidence>
<dbReference type="GO" id="GO:0005615">
    <property type="term" value="C:extracellular space"/>
    <property type="evidence" value="ECO:0007669"/>
    <property type="project" value="TreeGrafter"/>
</dbReference>
<dbReference type="Pfam" id="PF00594">
    <property type="entry name" value="Gla"/>
    <property type="match status" value="1"/>
</dbReference>
<dbReference type="InterPro" id="IPR000294">
    <property type="entry name" value="GLA_domain"/>
</dbReference>
<evidence type="ECO:0000256" key="2">
    <source>
        <dbReference type="SAM" id="MobiDB-lite"/>
    </source>
</evidence>
<reference evidence="5" key="1">
    <citation type="journal article" date="2022" name="bioRxiv">
        <title>Sequencing and chromosome-scale assembly of the giantPleurodeles waltlgenome.</title>
        <authorList>
            <person name="Brown T."/>
            <person name="Elewa A."/>
            <person name="Iarovenko S."/>
            <person name="Subramanian E."/>
            <person name="Araus A.J."/>
            <person name="Petzold A."/>
            <person name="Susuki M."/>
            <person name="Suzuki K.-i.T."/>
            <person name="Hayashi T."/>
            <person name="Toyoda A."/>
            <person name="Oliveira C."/>
            <person name="Osipova E."/>
            <person name="Leigh N.D."/>
            <person name="Simon A."/>
            <person name="Yun M.H."/>
        </authorList>
    </citation>
    <scope>NUCLEOTIDE SEQUENCE</scope>
    <source>
        <strain evidence="5">20211129_DDA</strain>
        <tissue evidence="5">Liver</tissue>
    </source>
</reference>
<feature type="domain" description="Gla" evidence="4">
    <location>
        <begin position="20"/>
        <end position="66"/>
    </location>
</feature>
<accession>A0AAV7NS40</accession>
<dbReference type="EMBL" id="JANPWB010000012">
    <property type="protein sequence ID" value="KAJ1117907.1"/>
    <property type="molecule type" value="Genomic_DNA"/>
</dbReference>
<dbReference type="AlphaFoldDB" id="A0AAV7NS40"/>
<dbReference type="SMART" id="SM00069">
    <property type="entry name" value="GLA"/>
    <property type="match status" value="1"/>
</dbReference>
<dbReference type="PROSITE" id="PS00011">
    <property type="entry name" value="GLA_1"/>
    <property type="match status" value="1"/>
</dbReference>
<evidence type="ECO:0000313" key="6">
    <source>
        <dbReference type="Proteomes" id="UP001066276"/>
    </source>
</evidence>
<comment type="caution">
    <text evidence="5">The sequence shown here is derived from an EMBL/GenBank/DDBJ whole genome shotgun (WGS) entry which is preliminary data.</text>
</comment>
<keyword evidence="6" id="KW-1185">Reference proteome</keyword>
<dbReference type="Proteomes" id="UP001066276">
    <property type="component" value="Chromosome 8"/>
</dbReference>
<proteinExistence type="predicted"/>
<protein>
    <recommendedName>
        <fullName evidence="4">Gla domain-containing protein</fullName>
    </recommendedName>
</protein>
<dbReference type="Gene3D" id="4.10.740.10">
    <property type="entry name" value="Coagulation Factor IX"/>
    <property type="match status" value="1"/>
</dbReference>
<keyword evidence="3" id="KW-0472">Membrane</keyword>
<dbReference type="PANTHER" id="PTHR24278">
    <property type="entry name" value="COAGULATION FACTOR"/>
    <property type="match status" value="1"/>
</dbReference>
<keyword evidence="1" id="KW-1015">Disulfide bond</keyword>
<dbReference type="InterPro" id="IPR050442">
    <property type="entry name" value="Peptidase_S1_coag_factors"/>
</dbReference>
<evidence type="ECO:0000313" key="5">
    <source>
        <dbReference type="EMBL" id="KAJ1117907.1"/>
    </source>
</evidence>
<dbReference type="GO" id="GO:0005509">
    <property type="term" value="F:calcium ion binding"/>
    <property type="evidence" value="ECO:0007669"/>
    <property type="project" value="InterPro"/>
</dbReference>
<dbReference type="PROSITE" id="PS50998">
    <property type="entry name" value="GLA_2"/>
    <property type="match status" value="1"/>
</dbReference>
<dbReference type="PRINTS" id="PR00001">
    <property type="entry name" value="GLABLOOD"/>
</dbReference>
<evidence type="ECO:0000259" key="4">
    <source>
        <dbReference type="PROSITE" id="PS50998"/>
    </source>
</evidence>
<dbReference type="PANTHER" id="PTHR24278:SF37">
    <property type="entry name" value="TRANSMEMBRANE GAMMA-CARBOXYGLUTAMIC ACID PROTEIN 1"/>
    <property type="match status" value="1"/>
</dbReference>
<gene>
    <name evidence="5" type="ORF">NDU88_006103</name>
</gene>
<dbReference type="InterPro" id="IPR017857">
    <property type="entry name" value="Coagulation_fac-like_Gla_dom"/>
</dbReference>
<name>A0AAV7NS40_PLEWA</name>
<evidence type="ECO:0000256" key="3">
    <source>
        <dbReference type="SAM" id="Phobius"/>
    </source>
</evidence>